<keyword evidence="3" id="KW-0201">Cytochrome c-type biogenesis</keyword>
<dbReference type="RefSeq" id="WP_091822354.1">
    <property type="nucleotide sequence ID" value="NZ_FNRJ01000001.1"/>
</dbReference>
<dbReference type="GO" id="GO:0017004">
    <property type="term" value="P:cytochrome complex assembly"/>
    <property type="evidence" value="ECO:0007669"/>
    <property type="project" value="UniProtKB-KW"/>
</dbReference>
<proteinExistence type="predicted"/>
<dbReference type="Pfam" id="PF23892">
    <property type="entry name" value="Ig_CycH"/>
    <property type="match status" value="1"/>
</dbReference>
<evidence type="ECO:0000313" key="9">
    <source>
        <dbReference type="Proteomes" id="UP000242469"/>
    </source>
</evidence>
<dbReference type="PANTHER" id="PTHR47870">
    <property type="entry name" value="CYTOCHROME C-TYPE BIOGENESIS PROTEIN CCMH"/>
    <property type="match status" value="1"/>
</dbReference>
<dbReference type="NCBIfam" id="TIGR03142">
    <property type="entry name" value="cytochro_ccmI"/>
    <property type="match status" value="1"/>
</dbReference>
<dbReference type="Pfam" id="PF23914">
    <property type="entry name" value="TPR_CcmH_CycH"/>
    <property type="match status" value="1"/>
</dbReference>
<evidence type="ECO:0000259" key="6">
    <source>
        <dbReference type="Pfam" id="PF23892"/>
    </source>
</evidence>
<dbReference type="InterPro" id="IPR011990">
    <property type="entry name" value="TPR-like_helical_dom_sf"/>
</dbReference>
<dbReference type="EMBL" id="FNRJ01000001">
    <property type="protein sequence ID" value="SEA08952.1"/>
    <property type="molecule type" value="Genomic_DNA"/>
</dbReference>
<keyword evidence="4 5" id="KW-0802">TPR repeat</keyword>
<evidence type="ECO:0000256" key="2">
    <source>
        <dbReference type="ARBA" id="ARBA00022737"/>
    </source>
</evidence>
<dbReference type="PROSITE" id="PS50005">
    <property type="entry name" value="TPR"/>
    <property type="match status" value="1"/>
</dbReference>
<keyword evidence="9" id="KW-1185">Reference proteome</keyword>
<dbReference type="InterPro" id="IPR051263">
    <property type="entry name" value="C-type_cytochrome_biogenesis"/>
</dbReference>
<dbReference type="PANTHER" id="PTHR47870:SF4">
    <property type="entry name" value="CYTOCHROME C-TYPE BIOGENESIS PROTEIN CYCH"/>
    <property type="match status" value="1"/>
</dbReference>
<dbReference type="InterPro" id="IPR019734">
    <property type="entry name" value="TPR_rpt"/>
</dbReference>
<evidence type="ECO:0000256" key="3">
    <source>
        <dbReference type="ARBA" id="ARBA00022748"/>
    </source>
</evidence>
<dbReference type="SUPFAM" id="SSF48452">
    <property type="entry name" value="TPR-like"/>
    <property type="match status" value="1"/>
</dbReference>
<sequence>MSTLWIGIAVLTLVALACVFWPLVRHQQLAKSEATQRQQQNIDIFRERLAELESEREQGTLAAEEFATLKLELERNLLIDAEDVPMQSAPLVRVGQAQLVTVTLLALMIPAAALGLYNHLGRADDLALALNAPVSQGSQGEQMSLEQAIAGLERELAANPDNAQGWYLLANTYMSMGNYAGGAEAFRELLQVLPQDAPQYASVMGQLAQALYFAGETQMTDEVRTQIDATLSIDPTEIAALGLLGIDAFEKQDFNAAIEHWNKALAGAEGQAAESLRSGIERARAELEARGEPVPDIEIEQAALAEVKLQVSLSAELAERAQPDQVVFIYARPIGGRMPLAAARYTVSDLPVEVILDDSMAMMPQARLSLHDQVEVGARISLSGQPQASSGDFESRPLQVSTRQGDEAVTLIIDQVVQ</sequence>
<evidence type="ECO:0000256" key="5">
    <source>
        <dbReference type="PROSITE-ProRule" id="PRU00339"/>
    </source>
</evidence>
<keyword evidence="2" id="KW-0677">Repeat</keyword>
<comment type="subcellular location">
    <subcellularLocation>
        <location evidence="1">Cell envelope</location>
    </subcellularLocation>
</comment>
<feature type="repeat" description="TPR" evidence="5">
    <location>
        <begin position="163"/>
        <end position="196"/>
    </location>
</feature>
<dbReference type="GO" id="GO:0005886">
    <property type="term" value="C:plasma membrane"/>
    <property type="evidence" value="ECO:0007669"/>
    <property type="project" value="TreeGrafter"/>
</dbReference>
<dbReference type="InterPro" id="IPR056412">
    <property type="entry name" value="Ig_CycH"/>
</dbReference>
<evidence type="ECO:0000313" key="8">
    <source>
        <dbReference type="EMBL" id="SEA08952.1"/>
    </source>
</evidence>
<gene>
    <name evidence="8" type="ORF">SAMN02745729_101430</name>
</gene>
<accession>A0A1H3YDH6</accession>
<dbReference type="AlphaFoldDB" id="A0A1H3YDH6"/>
<dbReference type="Gene3D" id="1.25.40.10">
    <property type="entry name" value="Tetratricopeptide repeat domain"/>
    <property type="match status" value="1"/>
</dbReference>
<evidence type="ECO:0000259" key="7">
    <source>
        <dbReference type="Pfam" id="PF23914"/>
    </source>
</evidence>
<dbReference type="InterPro" id="IPR056413">
    <property type="entry name" value="TPR_CcmH_CycH"/>
</dbReference>
<evidence type="ECO:0000256" key="1">
    <source>
        <dbReference type="ARBA" id="ARBA00004196"/>
    </source>
</evidence>
<reference evidence="9" key="1">
    <citation type="submission" date="2016-10" db="EMBL/GenBank/DDBJ databases">
        <authorList>
            <person name="Varghese N."/>
            <person name="Submissions S."/>
        </authorList>
    </citation>
    <scope>NUCLEOTIDE SEQUENCE [LARGE SCALE GENOMIC DNA]</scope>
    <source>
        <strain evidence="9">DSM 11526</strain>
    </source>
</reference>
<feature type="domain" description="Cytochrome c-type biogenesis protein H Ig-like" evidence="6">
    <location>
        <begin position="307"/>
        <end position="414"/>
    </location>
</feature>
<organism evidence="8 9">
    <name type="scientific">Marinobacterium iners DSM 11526</name>
    <dbReference type="NCBI Taxonomy" id="1122198"/>
    <lineage>
        <taxon>Bacteria</taxon>
        <taxon>Pseudomonadati</taxon>
        <taxon>Pseudomonadota</taxon>
        <taxon>Gammaproteobacteria</taxon>
        <taxon>Oceanospirillales</taxon>
        <taxon>Oceanospirillaceae</taxon>
        <taxon>Marinobacterium</taxon>
    </lineage>
</organism>
<dbReference type="InterPro" id="IPR017560">
    <property type="entry name" value="Cyt_c_biogenesis_CcmI"/>
</dbReference>
<feature type="domain" description="Cytochrome c-type biogenesis protein H TPR" evidence="7">
    <location>
        <begin position="137"/>
        <end position="265"/>
    </location>
</feature>
<dbReference type="GO" id="GO:0030313">
    <property type="term" value="C:cell envelope"/>
    <property type="evidence" value="ECO:0007669"/>
    <property type="project" value="UniProtKB-SubCell"/>
</dbReference>
<dbReference type="OrthoDB" id="9776053at2"/>
<evidence type="ECO:0000256" key="4">
    <source>
        <dbReference type="ARBA" id="ARBA00022803"/>
    </source>
</evidence>
<dbReference type="STRING" id="1122198.SAMN02745729_101430"/>
<name>A0A1H3YDH6_9GAMM</name>
<dbReference type="Proteomes" id="UP000242469">
    <property type="component" value="Unassembled WGS sequence"/>
</dbReference>
<dbReference type="SMART" id="SM00028">
    <property type="entry name" value="TPR"/>
    <property type="match status" value="2"/>
</dbReference>
<protein>
    <submittedName>
        <fullName evidence="8">Cytochrome c-type biogenesis protein CcmH</fullName>
    </submittedName>
</protein>